<dbReference type="AlphaFoldDB" id="A0AAN9HBJ5"/>
<proteinExistence type="predicted"/>
<feature type="compositionally biased region" description="Polar residues" evidence="1">
    <location>
        <begin position="88"/>
        <end position="109"/>
    </location>
</feature>
<evidence type="ECO:0000313" key="3">
    <source>
        <dbReference type="EMBL" id="KAK7165949.1"/>
    </source>
</evidence>
<sequence>MEPLPAQTETTTLLMKPVTVSHSPEVSSTVKRVTEKPTTHADMGSSSAGQTTLRASGTTESTLTPTTAAPITEESSPLTEAGKVKTTAAGTSRTTESSAEAPTLLVPTTSATNTATAGVTSALAATVSGTTTASTIRNEPETTQTTLAEGSSTGSHSMKVDIVTTTTALAESVTAPKASTLVSETSQVTTEPSPAQTETTTLMSTMKPVTVSHSSEVSSTVKRVTQEPTTQADISSSSAGQTTLRASGKPVSTLAPATAAPITEVSTITPATAARVTTNTDPPTLDERSIRLRFSMNEIFQEIYSNRSSLAFFILASRVITVINLVYEGSYLRGYKRCRVESFTRGSIIVDMSLIFENSSTVPSSVEVESILYGNAVNGSKLLNIILDTIKAGETVTSNTPAPNTPVTNATIQTTTMRSTASTKENTNTSSGAFSQMVCCSLMSISPAITVLLAHTVMFL</sequence>
<name>A0AAN9HBJ5_9TELE</name>
<feature type="compositionally biased region" description="Polar residues" evidence="1">
    <location>
        <begin position="141"/>
        <end position="156"/>
    </location>
</feature>
<keyword evidence="4" id="KW-1185">Reference proteome</keyword>
<accession>A0AAN9HBJ5</accession>
<evidence type="ECO:0000256" key="1">
    <source>
        <dbReference type="SAM" id="MobiDB-lite"/>
    </source>
</evidence>
<evidence type="ECO:0000259" key="2">
    <source>
        <dbReference type="PROSITE" id="PS50024"/>
    </source>
</evidence>
<feature type="region of interest" description="Disordered" evidence="1">
    <location>
        <begin position="1"/>
        <end position="109"/>
    </location>
</feature>
<dbReference type="PROSITE" id="PS50024">
    <property type="entry name" value="SEA"/>
    <property type="match status" value="1"/>
</dbReference>
<dbReference type="Proteomes" id="UP001364617">
    <property type="component" value="Unassembled WGS sequence"/>
</dbReference>
<feature type="compositionally biased region" description="Polar residues" evidence="1">
    <location>
        <begin position="222"/>
        <end position="245"/>
    </location>
</feature>
<dbReference type="Pfam" id="PF01390">
    <property type="entry name" value="SEA"/>
    <property type="match status" value="1"/>
</dbReference>
<reference evidence="3 4" key="1">
    <citation type="submission" date="2024-02" db="EMBL/GenBank/DDBJ databases">
        <title>Chromosome-level genome assembly of the Eurasian Minnow (Phoxinus phoxinus).</title>
        <authorList>
            <person name="Oriowo T.O."/>
            <person name="Martin S."/>
            <person name="Stange M."/>
            <person name="Chrysostomakis Y."/>
            <person name="Brown T."/>
            <person name="Winkler S."/>
            <person name="Kukowka S."/>
            <person name="Myers E.W."/>
            <person name="Bohne A."/>
        </authorList>
    </citation>
    <scope>NUCLEOTIDE SEQUENCE [LARGE SCALE GENOMIC DNA]</scope>
    <source>
        <strain evidence="3">ZFMK-TIS-60720</strain>
        <tissue evidence="3">Whole Organism</tissue>
    </source>
</reference>
<protein>
    <recommendedName>
        <fullName evidence="2">SEA domain-containing protein</fullName>
    </recommendedName>
</protein>
<feature type="compositionally biased region" description="Low complexity" evidence="1">
    <location>
        <begin position="209"/>
        <end position="221"/>
    </location>
</feature>
<dbReference type="InterPro" id="IPR036364">
    <property type="entry name" value="SEA_dom_sf"/>
</dbReference>
<feature type="compositionally biased region" description="Polar residues" evidence="1">
    <location>
        <begin position="44"/>
        <end position="57"/>
    </location>
</feature>
<feature type="compositionally biased region" description="Polar residues" evidence="1">
    <location>
        <begin position="180"/>
        <end position="204"/>
    </location>
</feature>
<feature type="region of interest" description="Disordered" evidence="1">
    <location>
        <begin position="177"/>
        <end position="252"/>
    </location>
</feature>
<dbReference type="SUPFAM" id="SSF82671">
    <property type="entry name" value="SEA domain"/>
    <property type="match status" value="1"/>
</dbReference>
<dbReference type="EMBL" id="JAYKXH010000006">
    <property type="protein sequence ID" value="KAK7165949.1"/>
    <property type="molecule type" value="Genomic_DNA"/>
</dbReference>
<evidence type="ECO:0000313" key="4">
    <source>
        <dbReference type="Proteomes" id="UP001364617"/>
    </source>
</evidence>
<dbReference type="InterPro" id="IPR000082">
    <property type="entry name" value="SEA_dom"/>
</dbReference>
<comment type="caution">
    <text evidence="3">The sequence shown here is derived from an EMBL/GenBank/DDBJ whole genome shotgun (WGS) entry which is preliminary data.</text>
</comment>
<feature type="compositionally biased region" description="Low complexity" evidence="1">
    <location>
        <begin position="58"/>
        <end position="67"/>
    </location>
</feature>
<feature type="compositionally biased region" description="Polar residues" evidence="1">
    <location>
        <begin position="20"/>
        <end position="31"/>
    </location>
</feature>
<organism evidence="3 4">
    <name type="scientific">Phoxinus phoxinus</name>
    <name type="common">Eurasian minnow</name>
    <dbReference type="NCBI Taxonomy" id="58324"/>
    <lineage>
        <taxon>Eukaryota</taxon>
        <taxon>Metazoa</taxon>
        <taxon>Chordata</taxon>
        <taxon>Craniata</taxon>
        <taxon>Vertebrata</taxon>
        <taxon>Euteleostomi</taxon>
        <taxon>Actinopterygii</taxon>
        <taxon>Neopterygii</taxon>
        <taxon>Teleostei</taxon>
        <taxon>Ostariophysi</taxon>
        <taxon>Cypriniformes</taxon>
        <taxon>Leuciscidae</taxon>
        <taxon>Phoxininae</taxon>
        <taxon>Phoxinus</taxon>
    </lineage>
</organism>
<dbReference type="Gene3D" id="3.30.70.960">
    <property type="entry name" value="SEA domain"/>
    <property type="match status" value="1"/>
</dbReference>
<gene>
    <name evidence="3" type="ORF">R3I93_005892</name>
</gene>
<feature type="region of interest" description="Disordered" evidence="1">
    <location>
        <begin position="129"/>
        <end position="158"/>
    </location>
</feature>
<feature type="domain" description="SEA" evidence="2">
    <location>
        <begin position="286"/>
        <end position="399"/>
    </location>
</feature>